<evidence type="ECO:0000313" key="2">
    <source>
        <dbReference type="Proteomes" id="UP000594455"/>
    </source>
</evidence>
<organism evidence="1 2">
    <name type="scientific">Staphylococcus lloydii</name>
    <dbReference type="NCBI Taxonomy" id="2781774"/>
    <lineage>
        <taxon>Bacteria</taxon>
        <taxon>Bacillati</taxon>
        <taxon>Bacillota</taxon>
        <taxon>Bacilli</taxon>
        <taxon>Bacillales</taxon>
        <taxon>Staphylococcaceae</taxon>
        <taxon>Staphylococcus</taxon>
    </lineage>
</organism>
<proteinExistence type="predicted"/>
<dbReference type="EMBL" id="CP064056">
    <property type="protein sequence ID" value="QPM74615.1"/>
    <property type="molecule type" value="Genomic_DNA"/>
</dbReference>
<accession>A0A7T1AYU1</accession>
<reference evidence="1 2" key="1">
    <citation type="submission" date="2020-10" db="EMBL/GenBank/DDBJ databases">
        <title>Closed genome sequences of Staphylococcus lloydii sp. nov. and Staphylococcus durrellii sp. nov. Isolated from Captive Fruit Bats (Pteropus livingstonii).</title>
        <authorList>
            <person name="Fountain K."/>
        </authorList>
    </citation>
    <scope>NUCLEOTIDE SEQUENCE [LARGE SCALE GENOMIC DNA]</scope>
    <source>
        <strain evidence="1 2">23_2_7_LY</strain>
    </source>
</reference>
<gene>
    <name evidence="1" type="ORF">ISP08_09735</name>
</gene>
<name>A0A7T1AYU1_9STAP</name>
<dbReference type="KEGG" id="sllo:ISP08_09735"/>
<protein>
    <submittedName>
        <fullName evidence="1">Uncharacterized protein</fullName>
    </submittedName>
</protein>
<sequence>MDEETIKIKYNVEFEKTITFPAHPNDDNWELEEQIYNHMQTNKEDYTDGKIRWIEEPTITDRGI</sequence>
<keyword evidence="2" id="KW-1185">Reference proteome</keyword>
<evidence type="ECO:0000313" key="1">
    <source>
        <dbReference type="EMBL" id="QPM74615.1"/>
    </source>
</evidence>
<dbReference type="Proteomes" id="UP000594455">
    <property type="component" value="Chromosome"/>
</dbReference>
<dbReference type="RefSeq" id="WP_195718500.1">
    <property type="nucleotide sequence ID" value="NZ_CP064056.1"/>
</dbReference>
<dbReference type="AlphaFoldDB" id="A0A7T1AYU1"/>